<evidence type="ECO:0000313" key="6">
    <source>
        <dbReference type="Proteomes" id="UP001596072"/>
    </source>
</evidence>
<sequence>MSVEPQRLDASVRRRDKTSEVIARAIVRHVQSQGLERGTRLPPEADMIADFGVGRGTLREALRILEVNGFITLKPGPGGGPTVEGLHGESFGRMATLFFQMGGTTYRELVEARLIMEPVAARLAAEHRSEAVSAGRLQGAATVKDVSDEHDYLLHTSDFHTAVIRASGNGIVSLFCQSLADVYHERVRGVLFPVDRRGDIVAAHEAIARAIHTGNGSRAEKLMRQHMEEFAAFVFERHPGIMEEVVEWR</sequence>
<dbReference type="SMART" id="SM00895">
    <property type="entry name" value="FCD"/>
    <property type="match status" value="1"/>
</dbReference>
<name>A0ABW0ZNM4_9ACTN</name>
<accession>A0ABW0ZNM4</accession>
<dbReference type="SUPFAM" id="SSF46785">
    <property type="entry name" value="Winged helix' DNA-binding domain"/>
    <property type="match status" value="1"/>
</dbReference>
<evidence type="ECO:0000256" key="2">
    <source>
        <dbReference type="ARBA" id="ARBA00023125"/>
    </source>
</evidence>
<dbReference type="RefSeq" id="WP_136435373.1">
    <property type="nucleotide sequence ID" value="NZ_JBHSNS010000013.1"/>
</dbReference>
<evidence type="ECO:0000256" key="1">
    <source>
        <dbReference type="ARBA" id="ARBA00023015"/>
    </source>
</evidence>
<dbReference type="Proteomes" id="UP001596072">
    <property type="component" value="Unassembled WGS sequence"/>
</dbReference>
<organism evidence="5 6">
    <name type="scientific">Nocardioides vastitatis</name>
    <dbReference type="NCBI Taxonomy" id="2568655"/>
    <lineage>
        <taxon>Bacteria</taxon>
        <taxon>Bacillati</taxon>
        <taxon>Actinomycetota</taxon>
        <taxon>Actinomycetes</taxon>
        <taxon>Propionibacteriales</taxon>
        <taxon>Nocardioidaceae</taxon>
        <taxon>Nocardioides</taxon>
    </lineage>
</organism>
<comment type="caution">
    <text evidence="5">The sequence shown here is derived from an EMBL/GenBank/DDBJ whole genome shotgun (WGS) entry which is preliminary data.</text>
</comment>
<dbReference type="PROSITE" id="PS50949">
    <property type="entry name" value="HTH_GNTR"/>
    <property type="match status" value="1"/>
</dbReference>
<dbReference type="InterPro" id="IPR000524">
    <property type="entry name" value="Tscrpt_reg_HTH_GntR"/>
</dbReference>
<feature type="domain" description="HTH gntR-type" evidence="4">
    <location>
        <begin position="16"/>
        <end position="86"/>
    </location>
</feature>
<keyword evidence="6" id="KW-1185">Reference proteome</keyword>
<dbReference type="SUPFAM" id="SSF48008">
    <property type="entry name" value="GntR ligand-binding domain-like"/>
    <property type="match status" value="1"/>
</dbReference>
<dbReference type="Gene3D" id="1.20.120.530">
    <property type="entry name" value="GntR ligand-binding domain-like"/>
    <property type="match status" value="1"/>
</dbReference>
<keyword evidence="2" id="KW-0238">DNA-binding</keyword>
<dbReference type="PRINTS" id="PR00035">
    <property type="entry name" value="HTHGNTR"/>
</dbReference>
<dbReference type="InterPro" id="IPR036388">
    <property type="entry name" value="WH-like_DNA-bd_sf"/>
</dbReference>
<dbReference type="Pfam" id="PF00392">
    <property type="entry name" value="GntR"/>
    <property type="match status" value="1"/>
</dbReference>
<dbReference type="Gene3D" id="1.10.10.10">
    <property type="entry name" value="Winged helix-like DNA-binding domain superfamily/Winged helix DNA-binding domain"/>
    <property type="match status" value="1"/>
</dbReference>
<dbReference type="InterPro" id="IPR008920">
    <property type="entry name" value="TF_FadR/GntR_C"/>
</dbReference>
<evidence type="ECO:0000313" key="5">
    <source>
        <dbReference type="EMBL" id="MFC5731194.1"/>
    </source>
</evidence>
<dbReference type="InterPro" id="IPR011711">
    <property type="entry name" value="GntR_C"/>
</dbReference>
<protein>
    <submittedName>
        <fullName evidence="5">FadR/GntR family transcriptional regulator</fullName>
    </submittedName>
</protein>
<gene>
    <name evidence="5" type="ORF">ACFPQB_19945</name>
</gene>
<dbReference type="PANTHER" id="PTHR43537">
    <property type="entry name" value="TRANSCRIPTIONAL REGULATOR, GNTR FAMILY"/>
    <property type="match status" value="1"/>
</dbReference>
<reference evidence="6" key="1">
    <citation type="journal article" date="2019" name="Int. J. Syst. Evol. Microbiol.">
        <title>The Global Catalogue of Microorganisms (GCM) 10K type strain sequencing project: providing services to taxonomists for standard genome sequencing and annotation.</title>
        <authorList>
            <consortium name="The Broad Institute Genomics Platform"/>
            <consortium name="The Broad Institute Genome Sequencing Center for Infectious Disease"/>
            <person name="Wu L."/>
            <person name="Ma J."/>
        </authorList>
    </citation>
    <scope>NUCLEOTIDE SEQUENCE [LARGE SCALE GENOMIC DNA]</scope>
    <source>
        <strain evidence="6">YIM 94188</strain>
    </source>
</reference>
<dbReference type="SMART" id="SM00345">
    <property type="entry name" value="HTH_GNTR"/>
    <property type="match status" value="1"/>
</dbReference>
<dbReference type="EMBL" id="JBHSNS010000013">
    <property type="protein sequence ID" value="MFC5731194.1"/>
    <property type="molecule type" value="Genomic_DNA"/>
</dbReference>
<evidence type="ECO:0000259" key="4">
    <source>
        <dbReference type="PROSITE" id="PS50949"/>
    </source>
</evidence>
<proteinExistence type="predicted"/>
<dbReference type="Pfam" id="PF07729">
    <property type="entry name" value="FCD"/>
    <property type="match status" value="1"/>
</dbReference>
<dbReference type="InterPro" id="IPR036390">
    <property type="entry name" value="WH_DNA-bd_sf"/>
</dbReference>
<dbReference type="PANTHER" id="PTHR43537:SF5">
    <property type="entry name" value="UXU OPERON TRANSCRIPTIONAL REGULATOR"/>
    <property type="match status" value="1"/>
</dbReference>
<keyword evidence="3" id="KW-0804">Transcription</keyword>
<evidence type="ECO:0000256" key="3">
    <source>
        <dbReference type="ARBA" id="ARBA00023163"/>
    </source>
</evidence>
<keyword evidence="1" id="KW-0805">Transcription regulation</keyword>